<dbReference type="InterPro" id="IPR011047">
    <property type="entry name" value="Quinoprotein_ADH-like_sf"/>
</dbReference>
<dbReference type="OrthoDB" id="1291858at2759"/>
<dbReference type="InterPro" id="IPR057853">
    <property type="entry name" value="Beta-prop_WDR11_2nd"/>
</dbReference>
<accession>A0A9Q1JVG8</accession>
<dbReference type="InterPro" id="IPR057854">
    <property type="entry name" value="TPR_WDR11"/>
</dbReference>
<feature type="domain" description="WDR11 first beta-propeller" evidence="2">
    <location>
        <begin position="23"/>
        <end position="500"/>
    </location>
</feature>
<dbReference type="PANTHER" id="PTHR14593:SF5">
    <property type="entry name" value="WD REPEAT-CONTAINING PROTEIN 11"/>
    <property type="match status" value="1"/>
</dbReference>
<dbReference type="Pfam" id="PF23753">
    <property type="entry name" value="TPR_WDR11"/>
    <property type="match status" value="1"/>
</dbReference>
<dbReference type="GO" id="GO:0005737">
    <property type="term" value="C:cytoplasm"/>
    <property type="evidence" value="ECO:0007669"/>
    <property type="project" value="TreeGrafter"/>
</dbReference>
<comment type="caution">
    <text evidence="5">The sequence shown here is derived from an EMBL/GenBank/DDBJ whole genome shotgun (WGS) entry which is preliminary data.</text>
</comment>
<sequence>MAMAMNILRPQIIDPRWESTLPGPPGRNNGGAADIAASGLLAYAAGSSVSVVDIRSMQLVTVIPVPPPAFSTPPASSSSSSSATVSPFVTSIRWAPHSLLRHIDVLSTTDVHSLSSHLVLAAGDRHGRLFLLDLRARSPLLFFDTDDSLKLGIQDICWVQSHVDTWILAAINGPHVFSLYCTSTGKCFFKYDAKRQFISCIRRDPFDSRHFCALGLKGLLFSVKVTGDSSEDDVVVKELQIRNDSTELEKLERDLAGGSSNSPASAIFPTYPAKCSFSIEWRHILFVSFPRELLVFDLQYETTLFRASMPRGGKFLDILPDLSRGLLYCVHLDGKLSTWKRREGEQAYTMCTTQELMPSVGSSLPSPCILAAVIYQPDCPLQSVSKIYPDVPHTAVNDEDFNSPFDFCDEGLLASKTHLISISDDGKVWNWLMTTEQADGYSKVTNTDNDTAEGSVSVQQPNCVNGRANSSNSNAIQEDISSKVELTDQFTLQVILVGQLHLLSSTVIALAVPSPSLTATLARGGNYPAVTVPLVALGAQSGTIEVIDVSANAIAACFSVHSRAVRGLRWLGNSRLVSFSYNQANEKTGGYINKIVVTCVRSGLNRTFRVLQKPERAPIRALRASSSGRISDYISLRSGDLLVEIHRYLLILFRDAPVEVWAMTKNPIMLRSLALPFTVLEWTLPTVPRSSAPLRQSSISLKDRIIGAPGAPSSPSSSSPTSETSDDPSKHGFSILYKTQIRHSHCFAVSLLTQGSYPEMQSPRLLKDTRMIALKVLLLRLSMVHLGFLRSKDGESKISGNIRWWDVTTGQSSSFNCHREGIRRIKFSPVVSGDRTRGRIAVLFYDNSFSIYDLDSPDPLANSLLQPQLPGTLVLELDWLHLRTNKDDPLVLCIAGADSSFRLVEINFYDFCIVFGHRLSLQRLELTSVTHHAVMANLPLRKTTQMDNIETIVKVSKRNDQKAAYGAQFGPIRDRFRPMPICAPILLPTPHALALRLVLQLGVKPSWFNTSCNIIDKMSTPVTPKSSGDLRNYMIEIPPVGDVAVPEMLLKVLEPYRQEGCILDEERARLYAKILNKGSAMRLAFAATLFGDSSEALFWLQLRRAVNHLIRKSCSKPSQKKAASELGSHVDEATLLTRITSYVTTGLLVGCGIWGETLYSSNMSASGFFIGKSHGQLRLMAFEQEELWETANERILWHEKLDGEDAIQNRVHDLVSVGNLEAAVSLLLSTSPESHFFYANALRAVALASAVVAANMVRTDKSLSGTHLLCAVGRHQEACSQLQDAGCWTDAATLAAAHLKGSDYSRVLLRWAGHVLRNEHNLWRALILYVAAGSFQEALAALREAQQPEAAALFVIACREIHSDILANMEDAEPGPESQSAKQQLLLSELSPEKVEVIAADELYGQYQRKLVHLCMDSTPSLIDQ</sequence>
<gene>
    <name evidence="5" type="ORF">Cgig2_023484</name>
</gene>
<evidence type="ECO:0008006" key="7">
    <source>
        <dbReference type="Google" id="ProtNLM"/>
    </source>
</evidence>
<keyword evidence="6" id="KW-1185">Reference proteome</keyword>
<organism evidence="5 6">
    <name type="scientific">Carnegiea gigantea</name>
    <dbReference type="NCBI Taxonomy" id="171969"/>
    <lineage>
        <taxon>Eukaryota</taxon>
        <taxon>Viridiplantae</taxon>
        <taxon>Streptophyta</taxon>
        <taxon>Embryophyta</taxon>
        <taxon>Tracheophyta</taxon>
        <taxon>Spermatophyta</taxon>
        <taxon>Magnoliopsida</taxon>
        <taxon>eudicotyledons</taxon>
        <taxon>Gunneridae</taxon>
        <taxon>Pentapetalae</taxon>
        <taxon>Caryophyllales</taxon>
        <taxon>Cactineae</taxon>
        <taxon>Cactaceae</taxon>
        <taxon>Cactoideae</taxon>
        <taxon>Echinocereeae</taxon>
        <taxon>Carnegiea</taxon>
    </lineage>
</organism>
<evidence type="ECO:0000259" key="4">
    <source>
        <dbReference type="Pfam" id="PF23753"/>
    </source>
</evidence>
<name>A0A9Q1JVG8_9CARY</name>
<dbReference type="PANTHER" id="PTHR14593">
    <property type="entry name" value="WD REPEAT-CONTAINING PROTEIN 11"/>
    <property type="match status" value="1"/>
</dbReference>
<feature type="domain" description="WDR11 TPR" evidence="4">
    <location>
        <begin position="1007"/>
        <end position="1415"/>
    </location>
</feature>
<feature type="domain" description="WDR11 second beta-propeller" evidence="3">
    <location>
        <begin position="502"/>
        <end position="909"/>
    </location>
</feature>
<evidence type="ECO:0000259" key="3">
    <source>
        <dbReference type="Pfam" id="PF23752"/>
    </source>
</evidence>
<protein>
    <recommendedName>
        <fullName evidence="7">WD repeat-containing protein 11</fullName>
    </recommendedName>
</protein>
<dbReference type="Pfam" id="PF23752">
    <property type="entry name" value="Beta-prop_WDR11_2nd"/>
    <property type="match status" value="1"/>
</dbReference>
<dbReference type="SUPFAM" id="SSF50998">
    <property type="entry name" value="Quinoprotein alcohol dehydrogenase-like"/>
    <property type="match status" value="1"/>
</dbReference>
<dbReference type="Gene3D" id="2.130.10.10">
    <property type="entry name" value="YVTN repeat-like/Quinoprotein amine dehydrogenase"/>
    <property type="match status" value="2"/>
</dbReference>
<evidence type="ECO:0000313" key="5">
    <source>
        <dbReference type="EMBL" id="KAJ8431840.1"/>
    </source>
</evidence>
<dbReference type="EMBL" id="JAKOGI010000659">
    <property type="protein sequence ID" value="KAJ8431840.1"/>
    <property type="molecule type" value="Genomic_DNA"/>
</dbReference>
<dbReference type="InterPro" id="IPR039694">
    <property type="entry name" value="WDR11"/>
</dbReference>
<feature type="region of interest" description="Disordered" evidence="1">
    <location>
        <begin position="709"/>
        <end position="729"/>
    </location>
</feature>
<feature type="compositionally biased region" description="Low complexity" evidence="1">
    <location>
        <begin position="713"/>
        <end position="723"/>
    </location>
</feature>
<evidence type="ECO:0000256" key="1">
    <source>
        <dbReference type="SAM" id="MobiDB-lite"/>
    </source>
</evidence>
<dbReference type="Proteomes" id="UP001153076">
    <property type="component" value="Unassembled WGS sequence"/>
</dbReference>
<dbReference type="InterPro" id="IPR015943">
    <property type="entry name" value="WD40/YVTN_repeat-like_dom_sf"/>
</dbReference>
<dbReference type="InterPro" id="IPR011044">
    <property type="entry name" value="Quino_amine_DH_bsu"/>
</dbReference>
<evidence type="ECO:0000259" key="2">
    <source>
        <dbReference type="Pfam" id="PF23751"/>
    </source>
</evidence>
<proteinExistence type="predicted"/>
<dbReference type="Pfam" id="PF23751">
    <property type="entry name" value="Beta-prop_WDR11_1st"/>
    <property type="match status" value="1"/>
</dbReference>
<dbReference type="InterPro" id="IPR057852">
    <property type="entry name" value="Beta-prop_WDR11_1st"/>
</dbReference>
<reference evidence="5" key="1">
    <citation type="submission" date="2022-04" db="EMBL/GenBank/DDBJ databases">
        <title>Carnegiea gigantea Genome sequencing and assembly v2.</title>
        <authorList>
            <person name="Copetti D."/>
            <person name="Sanderson M.J."/>
            <person name="Burquez A."/>
            <person name="Wojciechowski M.F."/>
        </authorList>
    </citation>
    <scope>NUCLEOTIDE SEQUENCE</scope>
    <source>
        <strain evidence="5">SGP5-SGP5p</strain>
        <tissue evidence="5">Aerial part</tissue>
    </source>
</reference>
<dbReference type="SUPFAM" id="SSF50969">
    <property type="entry name" value="YVTN repeat-like/Quinoprotein amine dehydrogenase"/>
    <property type="match status" value="1"/>
</dbReference>
<evidence type="ECO:0000313" key="6">
    <source>
        <dbReference type="Proteomes" id="UP001153076"/>
    </source>
</evidence>